<reference evidence="2" key="1">
    <citation type="journal article" date="2011" name="Science">
        <title>The plant cell wall-decomposing machinery underlies the functional diversity of forest fungi.</title>
        <authorList>
            <person name="Eastwood D.C."/>
            <person name="Floudas D."/>
            <person name="Binder M."/>
            <person name="Majcherczyk A."/>
            <person name="Schneider P."/>
            <person name="Aerts A."/>
            <person name="Asiegbu F.O."/>
            <person name="Baker S.E."/>
            <person name="Barry K."/>
            <person name="Bendiksby M."/>
            <person name="Blumentritt M."/>
            <person name="Coutinho P.M."/>
            <person name="Cullen D."/>
            <person name="de Vries R.P."/>
            <person name="Gathman A."/>
            <person name="Goodell B."/>
            <person name="Henrissat B."/>
            <person name="Ihrmark K."/>
            <person name="Kauserud H."/>
            <person name="Kohler A."/>
            <person name="LaButti K."/>
            <person name="Lapidus A."/>
            <person name="Lavin J.L."/>
            <person name="Lee Y.-H."/>
            <person name="Lindquist E."/>
            <person name="Lilly W."/>
            <person name="Lucas S."/>
            <person name="Morin E."/>
            <person name="Murat C."/>
            <person name="Oguiza J.A."/>
            <person name="Park J."/>
            <person name="Pisabarro A.G."/>
            <person name="Riley R."/>
            <person name="Rosling A."/>
            <person name="Salamov A."/>
            <person name="Schmidt O."/>
            <person name="Schmutz J."/>
            <person name="Skrede I."/>
            <person name="Stenlid J."/>
            <person name="Wiebenga A."/>
            <person name="Xie X."/>
            <person name="Kuees U."/>
            <person name="Hibbett D.S."/>
            <person name="Hoffmeister D."/>
            <person name="Hoegberg N."/>
            <person name="Martin F."/>
            <person name="Grigoriev I.V."/>
            <person name="Watkinson S.C."/>
        </authorList>
    </citation>
    <scope>NUCLEOTIDE SEQUENCE [LARGE SCALE GENOMIC DNA]</scope>
    <source>
        <strain evidence="2">strain S7.3</strain>
    </source>
</reference>
<gene>
    <name evidence="1" type="ORF">SERLA73DRAFT_122214</name>
</gene>
<dbReference type="Proteomes" id="UP000008063">
    <property type="component" value="Unassembled WGS sequence"/>
</dbReference>
<keyword evidence="2" id="KW-1185">Reference proteome</keyword>
<organism evidence="2">
    <name type="scientific">Serpula lacrymans var. lacrymans (strain S7.3)</name>
    <name type="common">Dry rot fungus</name>
    <dbReference type="NCBI Taxonomy" id="936435"/>
    <lineage>
        <taxon>Eukaryota</taxon>
        <taxon>Fungi</taxon>
        <taxon>Dikarya</taxon>
        <taxon>Basidiomycota</taxon>
        <taxon>Agaricomycotina</taxon>
        <taxon>Agaricomycetes</taxon>
        <taxon>Agaricomycetidae</taxon>
        <taxon>Boletales</taxon>
        <taxon>Coniophorineae</taxon>
        <taxon>Serpulaceae</taxon>
        <taxon>Serpula</taxon>
    </lineage>
</organism>
<dbReference type="InParanoid" id="F8PVB9"/>
<dbReference type="HOGENOM" id="CLU_2795534_0_0_1"/>
<evidence type="ECO:0000313" key="1">
    <source>
        <dbReference type="EMBL" id="EGO00129.1"/>
    </source>
</evidence>
<accession>F8PVB9</accession>
<dbReference type="EMBL" id="GL945479">
    <property type="protein sequence ID" value="EGO00129.1"/>
    <property type="molecule type" value="Genomic_DNA"/>
</dbReference>
<name>F8PVB9_SERL3</name>
<protein>
    <submittedName>
        <fullName evidence="1">Uncharacterized protein</fullName>
    </submittedName>
</protein>
<dbReference type="AlphaFoldDB" id="F8PVB9"/>
<sequence>MQNNEPEFDLVAALATLSETVKKCSNLEKGRLYHKLSVQVFRQCQRYSAEARLDTRKDIEKIKVRMER</sequence>
<proteinExistence type="predicted"/>
<evidence type="ECO:0000313" key="2">
    <source>
        <dbReference type="Proteomes" id="UP000008063"/>
    </source>
</evidence>